<keyword evidence="4 7" id="KW-0560">Oxidoreductase</keyword>
<keyword evidence="5 6" id="KW-0408">Iron</keyword>
<dbReference type="GO" id="GO:0005506">
    <property type="term" value="F:iron ion binding"/>
    <property type="evidence" value="ECO:0007669"/>
    <property type="project" value="InterPro"/>
</dbReference>
<dbReference type="Proteomes" id="UP000813461">
    <property type="component" value="Unassembled WGS sequence"/>
</dbReference>
<name>A0A8K0W0N5_9PLEO</name>
<dbReference type="PANTHER" id="PTHR24305:SF96">
    <property type="entry name" value="CYTOCHROME P450 MONOOXYGENASE STCB-RELATED"/>
    <property type="match status" value="1"/>
</dbReference>
<comment type="cofactor">
    <cofactor evidence="1 6">
        <name>heme</name>
        <dbReference type="ChEBI" id="CHEBI:30413"/>
    </cofactor>
</comment>
<reference evidence="9" key="1">
    <citation type="journal article" date="2021" name="Nat. Commun.">
        <title>Genetic determinants of endophytism in the Arabidopsis root mycobiome.</title>
        <authorList>
            <person name="Mesny F."/>
            <person name="Miyauchi S."/>
            <person name="Thiergart T."/>
            <person name="Pickel B."/>
            <person name="Atanasova L."/>
            <person name="Karlsson M."/>
            <person name="Huettel B."/>
            <person name="Barry K.W."/>
            <person name="Haridas S."/>
            <person name="Chen C."/>
            <person name="Bauer D."/>
            <person name="Andreopoulos W."/>
            <person name="Pangilinan J."/>
            <person name="LaButti K."/>
            <person name="Riley R."/>
            <person name="Lipzen A."/>
            <person name="Clum A."/>
            <person name="Drula E."/>
            <person name="Henrissat B."/>
            <person name="Kohler A."/>
            <person name="Grigoriev I.V."/>
            <person name="Martin F.M."/>
            <person name="Hacquard S."/>
        </authorList>
    </citation>
    <scope>NUCLEOTIDE SEQUENCE</scope>
    <source>
        <strain evidence="9">MPI-SDFR-AT-0120</strain>
    </source>
</reference>
<feature type="transmembrane region" description="Helical" evidence="8">
    <location>
        <begin position="6"/>
        <end position="26"/>
    </location>
</feature>
<organism evidence="9 10">
    <name type="scientific">Paraphoma chrysanthemicola</name>
    <dbReference type="NCBI Taxonomy" id="798071"/>
    <lineage>
        <taxon>Eukaryota</taxon>
        <taxon>Fungi</taxon>
        <taxon>Dikarya</taxon>
        <taxon>Ascomycota</taxon>
        <taxon>Pezizomycotina</taxon>
        <taxon>Dothideomycetes</taxon>
        <taxon>Pleosporomycetidae</taxon>
        <taxon>Pleosporales</taxon>
        <taxon>Pleosporineae</taxon>
        <taxon>Phaeosphaeriaceae</taxon>
        <taxon>Paraphoma</taxon>
    </lineage>
</organism>
<dbReference type="Gene3D" id="1.10.630.10">
    <property type="entry name" value="Cytochrome P450"/>
    <property type="match status" value="1"/>
</dbReference>
<keyword evidence="8" id="KW-1133">Transmembrane helix</keyword>
<dbReference type="AlphaFoldDB" id="A0A8K0W0N5"/>
<dbReference type="PANTHER" id="PTHR24305">
    <property type="entry name" value="CYTOCHROME P450"/>
    <property type="match status" value="1"/>
</dbReference>
<dbReference type="InterPro" id="IPR017972">
    <property type="entry name" value="Cyt_P450_CS"/>
</dbReference>
<dbReference type="GO" id="GO:0020037">
    <property type="term" value="F:heme binding"/>
    <property type="evidence" value="ECO:0007669"/>
    <property type="project" value="InterPro"/>
</dbReference>
<protein>
    <submittedName>
        <fullName evidence="9">Cytochrome P450 3A17</fullName>
    </submittedName>
</protein>
<proteinExistence type="inferred from homology"/>
<dbReference type="PRINTS" id="PR00463">
    <property type="entry name" value="EP450I"/>
</dbReference>
<comment type="caution">
    <text evidence="9">The sequence shown here is derived from an EMBL/GenBank/DDBJ whole genome shotgun (WGS) entry which is preliminary data.</text>
</comment>
<sequence length="519" mass="57611">MTTYYFLPAFALALVAYILKLLWIGLTSSTAKLPGTWHSKHTNLAVRYHTLSGRRIFYVDDLHRKYGGVVRIAPNEVAVADLAGVSQIHKIGSGFLKSPFYANLTPAREPGIFAMRDPHAHAARRKLFARAFSNSSLRANWELEVRKKAEVAVRRIKQDAAGSKQGADILKWWTLLATDVIAHLSFGESFNMLELGQQTPYIDALQSALLGGVLRAEMPIAHTILRYTPNKRAQQIATADDVVYDYGAHAIRNMRSGNGNALNLFGQMLAASEEKVSLTDKDVREEAGNLIVAGSDTTAVTLTYLVWAVLKQPELQAVLEEEVGRLSDDLTMAELGAAPIMNSIIEETLRLYGAAPGALPRTVPTQGLNVGGFHLRAGVEVSTQAYTNHRDPLLFPDPLRFDGFRFLEKSKMSAQQKAAYMPFGGGSRVCIGLHLAYMELRLGTALFFRQCRGARLGENMKDEMMEMDNSQFFTRQLSQQWQKFLHIASMSSNMIKRVRLVRSTTLILVLAGASFRFIS</sequence>
<dbReference type="EMBL" id="JAGMVJ010000005">
    <property type="protein sequence ID" value="KAH7090566.1"/>
    <property type="molecule type" value="Genomic_DNA"/>
</dbReference>
<accession>A0A8K0W0N5</accession>
<evidence type="ECO:0000256" key="1">
    <source>
        <dbReference type="ARBA" id="ARBA00001971"/>
    </source>
</evidence>
<dbReference type="GO" id="GO:0016705">
    <property type="term" value="F:oxidoreductase activity, acting on paired donors, with incorporation or reduction of molecular oxygen"/>
    <property type="evidence" value="ECO:0007669"/>
    <property type="project" value="InterPro"/>
</dbReference>
<dbReference type="PRINTS" id="PR00385">
    <property type="entry name" value="P450"/>
</dbReference>
<dbReference type="InterPro" id="IPR001128">
    <property type="entry name" value="Cyt_P450"/>
</dbReference>
<feature type="binding site" description="axial binding residue" evidence="6">
    <location>
        <position position="430"/>
    </location>
    <ligand>
        <name>heme</name>
        <dbReference type="ChEBI" id="CHEBI:30413"/>
    </ligand>
    <ligandPart>
        <name>Fe</name>
        <dbReference type="ChEBI" id="CHEBI:18248"/>
    </ligandPart>
</feature>
<dbReference type="CDD" id="cd11059">
    <property type="entry name" value="CYP_fungal"/>
    <property type="match status" value="1"/>
</dbReference>
<evidence type="ECO:0000256" key="2">
    <source>
        <dbReference type="ARBA" id="ARBA00010617"/>
    </source>
</evidence>
<dbReference type="SUPFAM" id="SSF48264">
    <property type="entry name" value="Cytochrome P450"/>
    <property type="match status" value="1"/>
</dbReference>
<dbReference type="InterPro" id="IPR002401">
    <property type="entry name" value="Cyt_P450_E_grp-I"/>
</dbReference>
<dbReference type="GO" id="GO:0004497">
    <property type="term" value="F:monooxygenase activity"/>
    <property type="evidence" value="ECO:0007669"/>
    <property type="project" value="UniProtKB-KW"/>
</dbReference>
<evidence type="ECO:0000256" key="7">
    <source>
        <dbReference type="RuleBase" id="RU000461"/>
    </source>
</evidence>
<keyword evidence="8" id="KW-0472">Membrane</keyword>
<evidence type="ECO:0000256" key="4">
    <source>
        <dbReference type="ARBA" id="ARBA00023002"/>
    </source>
</evidence>
<evidence type="ECO:0000313" key="9">
    <source>
        <dbReference type="EMBL" id="KAH7090566.1"/>
    </source>
</evidence>
<keyword evidence="7" id="KW-0503">Monooxygenase</keyword>
<evidence type="ECO:0000256" key="8">
    <source>
        <dbReference type="SAM" id="Phobius"/>
    </source>
</evidence>
<evidence type="ECO:0000313" key="10">
    <source>
        <dbReference type="Proteomes" id="UP000813461"/>
    </source>
</evidence>
<keyword evidence="6 7" id="KW-0349">Heme</keyword>
<evidence type="ECO:0000256" key="3">
    <source>
        <dbReference type="ARBA" id="ARBA00022723"/>
    </source>
</evidence>
<dbReference type="InterPro" id="IPR036396">
    <property type="entry name" value="Cyt_P450_sf"/>
</dbReference>
<dbReference type="Pfam" id="PF00067">
    <property type="entry name" value="p450"/>
    <property type="match status" value="1"/>
</dbReference>
<dbReference type="OrthoDB" id="1470350at2759"/>
<comment type="similarity">
    <text evidence="2 7">Belongs to the cytochrome P450 family.</text>
</comment>
<gene>
    <name evidence="9" type="ORF">FB567DRAFT_558761</name>
</gene>
<keyword evidence="3 6" id="KW-0479">Metal-binding</keyword>
<keyword evidence="8" id="KW-0812">Transmembrane</keyword>
<evidence type="ECO:0000256" key="6">
    <source>
        <dbReference type="PIRSR" id="PIRSR602401-1"/>
    </source>
</evidence>
<evidence type="ECO:0000256" key="5">
    <source>
        <dbReference type="ARBA" id="ARBA00023004"/>
    </source>
</evidence>
<dbReference type="PROSITE" id="PS00086">
    <property type="entry name" value="CYTOCHROME_P450"/>
    <property type="match status" value="1"/>
</dbReference>
<keyword evidence="10" id="KW-1185">Reference proteome</keyword>
<dbReference type="InterPro" id="IPR050121">
    <property type="entry name" value="Cytochrome_P450_monoxygenase"/>
</dbReference>